<evidence type="ECO:0000259" key="9">
    <source>
        <dbReference type="PROSITE" id="PS50003"/>
    </source>
</evidence>
<dbReference type="SUPFAM" id="SSF50729">
    <property type="entry name" value="PH domain-like"/>
    <property type="match status" value="1"/>
</dbReference>
<sequence>MASSSFDADTDSGSDSSDFLPLSVLSICRDANEFDKVIREDSSTKDGFDELVAKDLDQNELAAIGRSARIGVAGTTWTDAAEFTSEPESYSEDTSVPKSDSQFHRVATTDGDSWKLEQDELVKLLVQEFGPLAGEEEEEKLIFEADAVMFSDVLIVGVLHLTTHRLTFHASLLSARPDLPPSQQIIKAGPVTIHLPRFRKKRRVWLELTHDMMCSYASSSPDDHIRPLRSILLSSIRDISLADPNNPRTFQVSCGEDLDLTGSVEFDTEESAHEWRKEVSGAIFLQRHRKREVIGSDFTGVNDGIRVSYPLHKIEKVKMVHHANKDFAVIQVEGLEQNEGQLYLGPILPVPAWDALEDYINEAKHRVAASSTLSEAPVVVDLGPLTFTQDPQSLSSPTPPVDAKEKMLRNALGLGEEPDIWCTRARVFRRISCLGYFVVSPHYVGFWGKYLVKEDVKYRLPMRIIVSASPLKERYIKIYGLCLEIEGSPDLKFQFKSQFDRDEVIRRINTARARLASESSFGSTPTLTSSVSSTPTSNSRPSTPQTASLSSPPTSPAKSALDAISPLERGTALLASAGMRVPMSSILSMPKVINIESSTLIGRPPMHFVCLTIGSRGDVQPYIALGVGLKKEHHRVTIVTHEEYRPWIEGFGLEFKQAGGDPGALMKLSVENKARMMFSPEFFKQSLGNFRPWLDQLLIDAWESCQGADVLLESPSAMAGVHIAEALHIPYFRTFTMPWTKTSEFPHAFLSPPVDSPTFNSASNVMWAATSGQINRWRRNVLKVGNTDMGHLMQSKIVFIYNFSQAVVPKPLDWGDSISISGYWFLDNPDLGWEPPQSLLAWMEKARSDGKPIVYIGFGSITVPNPNRVTSRIVEAVLKSDVRAIISKGWSARMSKTDGKEPTIPPECYQLDKVPHDWLFPQIDAALHHGGAGTTGASLRAGIPTLIKPWFGDQFFWASRVQKLGAGLKVSGLRVNELADALTKATTSRIMKEKAMIVGEKIRAEDGVRTAIRTIYTYIPRASRDRTLLK</sequence>
<evidence type="ECO:0000256" key="4">
    <source>
        <dbReference type="ARBA" id="ARBA00022679"/>
    </source>
</evidence>
<dbReference type="GO" id="GO:0016906">
    <property type="term" value="F:sterol 3-beta-glucosyltransferase activity"/>
    <property type="evidence" value="ECO:0007669"/>
    <property type="project" value="UniProtKB-EC"/>
</dbReference>
<feature type="region of interest" description="Disordered" evidence="8">
    <location>
        <begin position="1"/>
        <end position="20"/>
    </location>
</feature>
<evidence type="ECO:0000256" key="5">
    <source>
        <dbReference type="ARBA" id="ARBA00029843"/>
    </source>
</evidence>
<dbReference type="GO" id="GO:0016125">
    <property type="term" value="P:sterol metabolic process"/>
    <property type="evidence" value="ECO:0007669"/>
    <property type="project" value="TreeGrafter"/>
</dbReference>
<feature type="region of interest" description="Disordered" evidence="8">
    <location>
        <begin position="519"/>
        <end position="560"/>
    </location>
</feature>
<evidence type="ECO:0000313" key="10">
    <source>
        <dbReference type="EMBL" id="KAJ3833758.1"/>
    </source>
</evidence>
<gene>
    <name evidence="10" type="ORF">F5878DRAFT_545988</name>
</gene>
<dbReference type="FunFam" id="3.40.50.2000:FF:000029">
    <property type="entry name" value="Sterol 3-beta-glucosyltransferase"/>
    <property type="match status" value="1"/>
</dbReference>
<feature type="domain" description="PH" evidence="9">
    <location>
        <begin position="184"/>
        <end position="284"/>
    </location>
</feature>
<dbReference type="EMBL" id="MU806639">
    <property type="protein sequence ID" value="KAJ3833758.1"/>
    <property type="molecule type" value="Genomic_DNA"/>
</dbReference>
<comment type="catalytic activity">
    <reaction evidence="6">
        <text>ergosterol + UDP-alpha-D-glucose = ergosteryl 3-beta-D-glucoside + UDP + H(+)</text>
        <dbReference type="Rhea" id="RHEA:61836"/>
        <dbReference type="ChEBI" id="CHEBI:15378"/>
        <dbReference type="ChEBI" id="CHEBI:16933"/>
        <dbReference type="ChEBI" id="CHEBI:52973"/>
        <dbReference type="ChEBI" id="CHEBI:58223"/>
        <dbReference type="ChEBI" id="CHEBI:58885"/>
    </reaction>
    <physiologicalReaction direction="left-to-right" evidence="6">
        <dbReference type="Rhea" id="RHEA:61837"/>
    </physiologicalReaction>
</comment>
<comment type="caution">
    <text evidence="10">The sequence shown here is derived from an EMBL/GenBank/DDBJ whole genome shotgun (WGS) entry which is preliminary data.</text>
</comment>
<dbReference type="EC" id="2.4.1.173" evidence="2"/>
<dbReference type="PROSITE" id="PS50003">
    <property type="entry name" value="PH_DOMAIN"/>
    <property type="match status" value="1"/>
</dbReference>
<keyword evidence="4" id="KW-0808">Transferase</keyword>
<keyword evidence="11" id="KW-1185">Reference proteome</keyword>
<dbReference type="Gene3D" id="3.40.50.2000">
    <property type="entry name" value="Glycogen Phosphorylase B"/>
    <property type="match status" value="2"/>
</dbReference>
<dbReference type="Pfam" id="PF06722">
    <property type="entry name" value="EryCIII-like_C"/>
    <property type="match status" value="1"/>
</dbReference>
<evidence type="ECO:0000256" key="6">
    <source>
        <dbReference type="ARBA" id="ARBA00047886"/>
    </source>
</evidence>
<feature type="compositionally biased region" description="Low complexity" evidence="8">
    <location>
        <begin position="1"/>
        <end position="18"/>
    </location>
</feature>
<keyword evidence="3" id="KW-0328">Glycosyltransferase</keyword>
<dbReference type="FunFam" id="3.40.50.2000:FF:000009">
    <property type="entry name" value="Sterol 3-beta-glucosyltransferase UGT80A2"/>
    <property type="match status" value="1"/>
</dbReference>
<evidence type="ECO:0000256" key="1">
    <source>
        <dbReference type="ARBA" id="ARBA00006962"/>
    </source>
</evidence>
<dbReference type="InterPro" id="IPR002213">
    <property type="entry name" value="UDP_glucos_trans"/>
</dbReference>
<accession>A0AA38P0C9</accession>
<dbReference type="Pfam" id="PF03033">
    <property type="entry name" value="Glyco_transf_28"/>
    <property type="match status" value="1"/>
</dbReference>
<dbReference type="CDD" id="cd03784">
    <property type="entry name" value="GT1_Gtf-like"/>
    <property type="match status" value="1"/>
</dbReference>
<dbReference type="InterPro" id="IPR050426">
    <property type="entry name" value="Glycosyltransferase_28"/>
</dbReference>
<dbReference type="InterPro" id="IPR004276">
    <property type="entry name" value="GlycoTrans_28_N"/>
</dbReference>
<protein>
    <recommendedName>
        <fullName evidence="2">sterol 3beta-glucosyltransferase</fullName>
        <ecNumber evidence="2">2.4.1.173</ecNumber>
    </recommendedName>
    <alternativeName>
        <fullName evidence="5">Autophagy-related protein 26</fullName>
    </alternativeName>
</protein>
<dbReference type="PANTHER" id="PTHR48050">
    <property type="entry name" value="STEROL 3-BETA-GLUCOSYLTRANSFERASE"/>
    <property type="match status" value="1"/>
</dbReference>
<evidence type="ECO:0000256" key="3">
    <source>
        <dbReference type="ARBA" id="ARBA00022676"/>
    </source>
</evidence>
<evidence type="ECO:0000256" key="7">
    <source>
        <dbReference type="ARBA" id="ARBA00049453"/>
    </source>
</evidence>
<feature type="compositionally biased region" description="Low complexity" evidence="8">
    <location>
        <begin position="523"/>
        <end position="560"/>
    </location>
</feature>
<evidence type="ECO:0000256" key="8">
    <source>
        <dbReference type="SAM" id="MobiDB-lite"/>
    </source>
</evidence>
<reference evidence="10" key="1">
    <citation type="submission" date="2022-08" db="EMBL/GenBank/DDBJ databases">
        <authorList>
            <consortium name="DOE Joint Genome Institute"/>
            <person name="Min B."/>
            <person name="Riley R."/>
            <person name="Sierra-Patev S."/>
            <person name="Naranjo-Ortiz M."/>
            <person name="Looney B."/>
            <person name="Konkel Z."/>
            <person name="Slot J.C."/>
            <person name="Sakamoto Y."/>
            <person name="Steenwyk J.L."/>
            <person name="Rokas A."/>
            <person name="Carro J."/>
            <person name="Camarero S."/>
            <person name="Ferreira P."/>
            <person name="Molpeceres G."/>
            <person name="Ruiz-Duenas F.J."/>
            <person name="Serrano A."/>
            <person name="Henrissat B."/>
            <person name="Drula E."/>
            <person name="Hughes K.W."/>
            <person name="Mata J.L."/>
            <person name="Ishikawa N.K."/>
            <person name="Vargas-Isla R."/>
            <person name="Ushijima S."/>
            <person name="Smith C.A."/>
            <person name="Ahrendt S."/>
            <person name="Andreopoulos W."/>
            <person name="He G."/>
            <person name="Labutti K."/>
            <person name="Lipzen A."/>
            <person name="Ng V."/>
            <person name="Sandor L."/>
            <person name="Barry K."/>
            <person name="Martinez A.T."/>
            <person name="Xiao Y."/>
            <person name="Gibbons J.G."/>
            <person name="Terashima K."/>
            <person name="Hibbett D.S."/>
            <person name="Grigoriev I.V."/>
        </authorList>
    </citation>
    <scope>NUCLEOTIDE SEQUENCE</scope>
    <source>
        <strain evidence="10">TFB9207</strain>
    </source>
</reference>
<dbReference type="InterPro" id="IPR001849">
    <property type="entry name" value="PH_domain"/>
</dbReference>
<evidence type="ECO:0000256" key="2">
    <source>
        <dbReference type="ARBA" id="ARBA00012650"/>
    </source>
</evidence>
<dbReference type="PANTHER" id="PTHR48050:SF26">
    <property type="entry name" value="STEROL 3-BETA-GLUCOSYLTRANSFERASE"/>
    <property type="match status" value="1"/>
</dbReference>
<dbReference type="GO" id="GO:0005975">
    <property type="term" value="P:carbohydrate metabolic process"/>
    <property type="evidence" value="ECO:0007669"/>
    <property type="project" value="InterPro"/>
</dbReference>
<comment type="similarity">
    <text evidence="1">Belongs to the glycosyltransferase 28 family.</text>
</comment>
<evidence type="ECO:0000313" key="11">
    <source>
        <dbReference type="Proteomes" id="UP001163846"/>
    </source>
</evidence>
<dbReference type="SMART" id="SM00233">
    <property type="entry name" value="PH"/>
    <property type="match status" value="1"/>
</dbReference>
<comment type="catalytic activity">
    <reaction evidence="7">
        <text>a sterol + UDP-alpha-D-glucose = a sterol 3-beta-D-glucoside + UDP + H(+)</text>
        <dbReference type="Rhea" id="RHEA:22724"/>
        <dbReference type="ChEBI" id="CHEBI:15378"/>
        <dbReference type="ChEBI" id="CHEBI:15889"/>
        <dbReference type="ChEBI" id="CHEBI:37424"/>
        <dbReference type="ChEBI" id="CHEBI:58223"/>
        <dbReference type="ChEBI" id="CHEBI:58885"/>
        <dbReference type="EC" id="2.4.1.173"/>
    </reaction>
    <physiologicalReaction direction="left-to-right" evidence="7">
        <dbReference type="Rhea" id="RHEA:22725"/>
    </physiologicalReaction>
</comment>
<organism evidence="10 11">
    <name type="scientific">Lentinula raphanica</name>
    <dbReference type="NCBI Taxonomy" id="153919"/>
    <lineage>
        <taxon>Eukaryota</taxon>
        <taxon>Fungi</taxon>
        <taxon>Dikarya</taxon>
        <taxon>Basidiomycota</taxon>
        <taxon>Agaricomycotina</taxon>
        <taxon>Agaricomycetes</taxon>
        <taxon>Agaricomycetidae</taxon>
        <taxon>Agaricales</taxon>
        <taxon>Marasmiineae</taxon>
        <taxon>Omphalotaceae</taxon>
        <taxon>Lentinula</taxon>
    </lineage>
</organism>
<proteinExistence type="inferred from homology"/>
<dbReference type="SUPFAM" id="SSF53756">
    <property type="entry name" value="UDP-Glycosyltransferase/glycogen phosphorylase"/>
    <property type="match status" value="1"/>
</dbReference>
<dbReference type="InterPro" id="IPR010610">
    <property type="entry name" value="EryCIII-like_C"/>
</dbReference>
<dbReference type="AlphaFoldDB" id="A0AA38P0C9"/>
<name>A0AA38P0C9_9AGAR</name>
<dbReference type="Proteomes" id="UP001163846">
    <property type="component" value="Unassembled WGS sequence"/>
</dbReference>